<evidence type="ECO:0008006" key="3">
    <source>
        <dbReference type="Google" id="ProtNLM"/>
    </source>
</evidence>
<dbReference type="InterPro" id="IPR011990">
    <property type="entry name" value="TPR-like_helical_dom_sf"/>
</dbReference>
<dbReference type="Proteomes" id="UP000004834">
    <property type="component" value="Unassembled WGS sequence"/>
</dbReference>
<name>A0AAV3F678_9FLAO</name>
<comment type="caution">
    <text evidence="1">The sequence shown here is derived from an EMBL/GenBank/DDBJ whole genome shotgun (WGS) entry which is preliminary data.</text>
</comment>
<proteinExistence type="predicted"/>
<dbReference type="SUPFAM" id="SSF81901">
    <property type="entry name" value="HCP-like"/>
    <property type="match status" value="1"/>
</dbReference>
<organism evidence="1 2">
    <name type="scientific">Myroides odoratimimus CIP 101113</name>
    <dbReference type="NCBI Taxonomy" id="883154"/>
    <lineage>
        <taxon>Bacteria</taxon>
        <taxon>Pseudomonadati</taxon>
        <taxon>Bacteroidota</taxon>
        <taxon>Flavobacteriia</taxon>
        <taxon>Flavobacteriales</taxon>
        <taxon>Flavobacteriaceae</taxon>
        <taxon>Myroides</taxon>
    </lineage>
</organism>
<sequence>MKGERLFKKASMILHKLHFESEGVDDILKIKQYREYYDLIKRAACVGHAEAQCELADYYSELNCFGVNPDYNKEKTKYWYTRACKGGDGTACNNLAIMEREDGNIDLTKILYERAIALGCEIAEENYANFLRRLEEAREGVKK</sequence>
<reference evidence="1 2" key="1">
    <citation type="submission" date="2011-11" db="EMBL/GenBank/DDBJ databases">
        <title>The Genome Sequence of Myroides odoratimimus CIP 101113.</title>
        <authorList>
            <person name="Earl A."/>
            <person name="Ward D."/>
            <person name="Feldgarden M."/>
            <person name="Gevers D."/>
            <person name="Huys G."/>
            <person name="Young S.K."/>
            <person name="Zeng Q."/>
            <person name="Gargeya S."/>
            <person name="Fitzgerald M."/>
            <person name="Haas B."/>
            <person name="Abouelleil A."/>
            <person name="Alvarado L."/>
            <person name="Arachchi H.M."/>
            <person name="Berlin A."/>
            <person name="Brown A."/>
            <person name="Chapman S.B."/>
            <person name="Chen Z."/>
            <person name="Dunbar C."/>
            <person name="Freedman E."/>
            <person name="Gearin G."/>
            <person name="Goldberg J."/>
            <person name="Griggs A."/>
            <person name="Gujja S."/>
            <person name="Heiman D."/>
            <person name="Howarth C."/>
            <person name="Larson L."/>
            <person name="Lui A."/>
            <person name="MacDonald P.J.P."/>
            <person name="Montmayeur A."/>
            <person name="Murphy C."/>
            <person name="Neiman D."/>
            <person name="Pearson M."/>
            <person name="Priest M."/>
            <person name="Roberts A."/>
            <person name="Saif S."/>
            <person name="Shea T."/>
            <person name="Shenoy N."/>
            <person name="Sisk P."/>
            <person name="Stolte C."/>
            <person name="Sykes S."/>
            <person name="Wortman J."/>
            <person name="Nusbaum C."/>
            <person name="Birren B."/>
        </authorList>
    </citation>
    <scope>NUCLEOTIDE SEQUENCE [LARGE SCALE GENOMIC DNA]</scope>
    <source>
        <strain evidence="1 2">CIP 101113</strain>
    </source>
</reference>
<accession>A0AAV3F678</accession>
<evidence type="ECO:0000313" key="2">
    <source>
        <dbReference type="Proteomes" id="UP000004834"/>
    </source>
</evidence>
<gene>
    <name evidence="1" type="ORF">HMPREF9715_00518</name>
</gene>
<protein>
    <recommendedName>
        <fullName evidence="3">Sel1 repeat protein</fullName>
    </recommendedName>
</protein>
<dbReference type="Gene3D" id="1.25.40.10">
    <property type="entry name" value="Tetratricopeptide repeat domain"/>
    <property type="match status" value="1"/>
</dbReference>
<evidence type="ECO:0000313" key="1">
    <source>
        <dbReference type="EMBL" id="EHO14633.1"/>
    </source>
</evidence>
<dbReference type="RefSeq" id="WP_006262717.1">
    <property type="nucleotide sequence ID" value="NZ_JH590837.1"/>
</dbReference>
<dbReference type="AlphaFoldDB" id="A0AAV3F678"/>
<dbReference type="EMBL" id="AGEE01000005">
    <property type="protein sequence ID" value="EHO14633.1"/>
    <property type="molecule type" value="Genomic_DNA"/>
</dbReference>